<feature type="region of interest" description="Disordered" evidence="1">
    <location>
        <begin position="54"/>
        <end position="73"/>
    </location>
</feature>
<evidence type="ECO:0000256" key="1">
    <source>
        <dbReference type="SAM" id="MobiDB-lite"/>
    </source>
</evidence>
<accession>A0ABR3EN15</accession>
<reference evidence="2 3" key="1">
    <citation type="submission" date="2024-02" db="EMBL/GenBank/DDBJ databases">
        <title>A draft genome for the cacao thread blight pathogen Marasmius crinis-equi.</title>
        <authorList>
            <person name="Cohen S.P."/>
            <person name="Baruah I.K."/>
            <person name="Amoako-Attah I."/>
            <person name="Bukari Y."/>
            <person name="Meinhardt L.W."/>
            <person name="Bailey B.A."/>
        </authorList>
    </citation>
    <scope>NUCLEOTIDE SEQUENCE [LARGE SCALE GENOMIC DNA]</scope>
    <source>
        <strain evidence="2 3">GH-76</strain>
    </source>
</reference>
<keyword evidence="3" id="KW-1185">Reference proteome</keyword>
<name>A0ABR3EN15_9AGAR</name>
<protein>
    <submittedName>
        <fullName evidence="2">Uncharacterized protein</fullName>
    </submittedName>
</protein>
<dbReference type="EMBL" id="JBAHYK010002904">
    <property type="protein sequence ID" value="KAL0564247.1"/>
    <property type="molecule type" value="Genomic_DNA"/>
</dbReference>
<dbReference type="Proteomes" id="UP001465976">
    <property type="component" value="Unassembled WGS sequence"/>
</dbReference>
<gene>
    <name evidence="2" type="ORF">V5O48_017806</name>
</gene>
<feature type="compositionally biased region" description="Pro residues" evidence="1">
    <location>
        <begin position="55"/>
        <end position="70"/>
    </location>
</feature>
<evidence type="ECO:0000313" key="2">
    <source>
        <dbReference type="EMBL" id="KAL0564247.1"/>
    </source>
</evidence>
<feature type="region of interest" description="Disordered" evidence="1">
    <location>
        <begin position="82"/>
        <end position="113"/>
    </location>
</feature>
<comment type="caution">
    <text evidence="2">The sequence shown here is derived from an EMBL/GenBank/DDBJ whole genome shotgun (WGS) entry which is preliminary data.</text>
</comment>
<proteinExistence type="predicted"/>
<feature type="compositionally biased region" description="Basic and acidic residues" evidence="1">
    <location>
        <begin position="93"/>
        <end position="107"/>
    </location>
</feature>
<sequence length="125" mass="12950">MLLGQKDSLFEADYNMSGSSLENSPLFCNVKCHINGPGPASLLLAAPILTKSVSAPPPVPNSVQAPPVPDTPASENEVIKEITNDALSPTTIDKSKKSGADGNKNDPAKATVSPHFPVCCIVGEP</sequence>
<evidence type="ECO:0000313" key="3">
    <source>
        <dbReference type="Proteomes" id="UP001465976"/>
    </source>
</evidence>
<organism evidence="2 3">
    <name type="scientific">Marasmius crinis-equi</name>
    <dbReference type="NCBI Taxonomy" id="585013"/>
    <lineage>
        <taxon>Eukaryota</taxon>
        <taxon>Fungi</taxon>
        <taxon>Dikarya</taxon>
        <taxon>Basidiomycota</taxon>
        <taxon>Agaricomycotina</taxon>
        <taxon>Agaricomycetes</taxon>
        <taxon>Agaricomycetidae</taxon>
        <taxon>Agaricales</taxon>
        <taxon>Marasmiineae</taxon>
        <taxon>Marasmiaceae</taxon>
        <taxon>Marasmius</taxon>
    </lineage>
</organism>